<feature type="region of interest" description="Disordered" evidence="1">
    <location>
        <begin position="63"/>
        <end position="110"/>
    </location>
</feature>
<feature type="compositionally biased region" description="Basic and acidic residues" evidence="1">
    <location>
        <begin position="98"/>
        <end position="110"/>
    </location>
</feature>
<comment type="caution">
    <text evidence="2">The sequence shown here is derived from an EMBL/GenBank/DDBJ whole genome shotgun (WGS) entry which is preliminary data.</text>
</comment>
<evidence type="ECO:0000256" key="1">
    <source>
        <dbReference type="SAM" id="MobiDB-lite"/>
    </source>
</evidence>
<proteinExistence type="predicted"/>
<keyword evidence="3" id="KW-1185">Reference proteome</keyword>
<evidence type="ECO:0000313" key="3">
    <source>
        <dbReference type="Proteomes" id="UP000479710"/>
    </source>
</evidence>
<protein>
    <submittedName>
        <fullName evidence="2">Uncharacterized protein</fullName>
    </submittedName>
</protein>
<feature type="region of interest" description="Disordered" evidence="1">
    <location>
        <begin position="1"/>
        <end position="42"/>
    </location>
</feature>
<accession>A0A6G1F4L8</accession>
<gene>
    <name evidence="2" type="ORF">E2562_005747</name>
</gene>
<dbReference type="AlphaFoldDB" id="A0A6G1F4L8"/>
<evidence type="ECO:0000313" key="2">
    <source>
        <dbReference type="EMBL" id="KAF0931762.1"/>
    </source>
</evidence>
<name>A0A6G1F4L8_9ORYZ</name>
<dbReference type="Proteomes" id="UP000479710">
    <property type="component" value="Unassembled WGS sequence"/>
</dbReference>
<reference evidence="2 3" key="1">
    <citation type="submission" date="2019-11" db="EMBL/GenBank/DDBJ databases">
        <title>Whole genome sequence of Oryza granulata.</title>
        <authorList>
            <person name="Li W."/>
        </authorList>
    </citation>
    <scope>NUCLEOTIDE SEQUENCE [LARGE SCALE GENOMIC DNA]</scope>
    <source>
        <strain evidence="3">cv. Menghai</strain>
        <tissue evidence="2">Leaf</tissue>
    </source>
</reference>
<organism evidence="2 3">
    <name type="scientific">Oryza meyeriana var. granulata</name>
    <dbReference type="NCBI Taxonomy" id="110450"/>
    <lineage>
        <taxon>Eukaryota</taxon>
        <taxon>Viridiplantae</taxon>
        <taxon>Streptophyta</taxon>
        <taxon>Embryophyta</taxon>
        <taxon>Tracheophyta</taxon>
        <taxon>Spermatophyta</taxon>
        <taxon>Magnoliopsida</taxon>
        <taxon>Liliopsida</taxon>
        <taxon>Poales</taxon>
        <taxon>Poaceae</taxon>
        <taxon>BOP clade</taxon>
        <taxon>Oryzoideae</taxon>
        <taxon>Oryzeae</taxon>
        <taxon>Oryzinae</taxon>
        <taxon>Oryza</taxon>
        <taxon>Oryza meyeriana</taxon>
    </lineage>
</organism>
<feature type="compositionally biased region" description="Basic residues" evidence="1">
    <location>
        <begin position="63"/>
        <end position="73"/>
    </location>
</feature>
<dbReference type="EMBL" id="SPHZ02000001">
    <property type="protein sequence ID" value="KAF0931762.1"/>
    <property type="molecule type" value="Genomic_DNA"/>
</dbReference>
<sequence length="134" mass="14346">MSPRPSSQLGKVPGVHRGNRTLVAVGFGPTGRGAGDKLGAPPAVASLPSTAAARRTATSRRLAAVRHGRRLSPRPRPVGHWPSAVASLPSTAAARRTAASEERQRAGGDRERFAELNAKLRWEENKERIQAQYL</sequence>